<sequence>MDQDIPVFGEDPSPSSDRSGQESVPDPVQDSTGNEPPLDGDSTEESTSPTATEPLIDWVREHPLVAVAAALGLGLVVGVLLARSAR</sequence>
<feature type="domain" description="DUF883" evidence="3">
    <location>
        <begin position="57"/>
        <end position="83"/>
    </location>
</feature>
<dbReference type="InterPro" id="IPR043605">
    <property type="entry name" value="DUF883_C"/>
</dbReference>
<dbReference type="Pfam" id="PF19029">
    <property type="entry name" value="DUF883_C"/>
    <property type="match status" value="1"/>
</dbReference>
<evidence type="ECO:0000313" key="5">
    <source>
        <dbReference type="Proteomes" id="UP001285263"/>
    </source>
</evidence>
<organism evidence="4 5">
    <name type="scientific">Roseateles agri</name>
    <dbReference type="NCBI Taxonomy" id="3098619"/>
    <lineage>
        <taxon>Bacteria</taxon>
        <taxon>Pseudomonadati</taxon>
        <taxon>Pseudomonadota</taxon>
        <taxon>Betaproteobacteria</taxon>
        <taxon>Burkholderiales</taxon>
        <taxon>Sphaerotilaceae</taxon>
        <taxon>Roseateles</taxon>
    </lineage>
</organism>
<dbReference type="Proteomes" id="UP001285263">
    <property type="component" value="Unassembled WGS sequence"/>
</dbReference>
<keyword evidence="2" id="KW-0812">Transmembrane</keyword>
<keyword evidence="2" id="KW-0472">Membrane</keyword>
<gene>
    <name evidence="4" type="ORF">SNE35_24095</name>
</gene>
<evidence type="ECO:0000256" key="2">
    <source>
        <dbReference type="SAM" id="Phobius"/>
    </source>
</evidence>
<feature type="transmembrane region" description="Helical" evidence="2">
    <location>
        <begin position="64"/>
        <end position="82"/>
    </location>
</feature>
<evidence type="ECO:0000313" key="4">
    <source>
        <dbReference type="EMBL" id="MDY0747606.1"/>
    </source>
</evidence>
<feature type="compositionally biased region" description="Low complexity" evidence="1">
    <location>
        <begin position="45"/>
        <end position="54"/>
    </location>
</feature>
<name>A0ABU5DMS7_9BURK</name>
<accession>A0ABU5DMS7</accession>
<feature type="compositionally biased region" description="Polar residues" evidence="1">
    <location>
        <begin position="13"/>
        <end position="22"/>
    </location>
</feature>
<dbReference type="EMBL" id="JAXCLA010000008">
    <property type="protein sequence ID" value="MDY0747606.1"/>
    <property type="molecule type" value="Genomic_DNA"/>
</dbReference>
<feature type="region of interest" description="Disordered" evidence="1">
    <location>
        <begin position="1"/>
        <end position="55"/>
    </location>
</feature>
<protein>
    <recommendedName>
        <fullName evidence="3">DUF883 domain-containing protein</fullName>
    </recommendedName>
</protein>
<dbReference type="RefSeq" id="WP_320425568.1">
    <property type="nucleotide sequence ID" value="NZ_JAXCLA010000008.1"/>
</dbReference>
<evidence type="ECO:0000256" key="1">
    <source>
        <dbReference type="SAM" id="MobiDB-lite"/>
    </source>
</evidence>
<keyword evidence="2" id="KW-1133">Transmembrane helix</keyword>
<reference evidence="4 5" key="1">
    <citation type="submission" date="2023-11" db="EMBL/GenBank/DDBJ databases">
        <title>Paucibacter sp. nov., isolated from fresh soil in Korea.</title>
        <authorList>
            <person name="Le N.T.T."/>
        </authorList>
    </citation>
    <scope>NUCLEOTIDE SEQUENCE [LARGE SCALE GENOMIC DNA]</scope>
    <source>
        <strain evidence="4 5">R3-3</strain>
    </source>
</reference>
<comment type="caution">
    <text evidence="4">The sequence shown here is derived from an EMBL/GenBank/DDBJ whole genome shotgun (WGS) entry which is preliminary data.</text>
</comment>
<evidence type="ECO:0000259" key="3">
    <source>
        <dbReference type="Pfam" id="PF19029"/>
    </source>
</evidence>
<keyword evidence="5" id="KW-1185">Reference proteome</keyword>
<proteinExistence type="predicted"/>